<comment type="caution">
    <text evidence="8">The sequence shown here is derived from an EMBL/GenBank/DDBJ whole genome shotgun (WGS) entry which is preliminary data.</text>
</comment>
<gene>
    <name evidence="8" type="ORF">Q9L58_002819</name>
</gene>
<dbReference type="Proteomes" id="UP001447188">
    <property type="component" value="Unassembled WGS sequence"/>
</dbReference>
<reference evidence="8 9" key="1">
    <citation type="submission" date="2024-02" db="EMBL/GenBank/DDBJ databases">
        <title>Discinaceae phylogenomics.</title>
        <authorList>
            <person name="Dirks A.C."/>
            <person name="James T.Y."/>
        </authorList>
    </citation>
    <scope>NUCLEOTIDE SEQUENCE [LARGE SCALE GENOMIC DNA]</scope>
    <source>
        <strain evidence="8 9">ACD0624</strain>
    </source>
</reference>
<dbReference type="EMBL" id="JBBBZM010000025">
    <property type="protein sequence ID" value="KAL0638203.1"/>
    <property type="molecule type" value="Genomic_DNA"/>
</dbReference>
<keyword evidence="5" id="KW-0539">Nucleus</keyword>
<protein>
    <submittedName>
        <fullName evidence="8">Uncharacterized protein</fullName>
    </submittedName>
</protein>
<dbReference type="InterPro" id="IPR025204">
    <property type="entry name" value="CENP-L"/>
</dbReference>
<evidence type="ECO:0000256" key="1">
    <source>
        <dbReference type="ARBA" id="ARBA00004123"/>
    </source>
</evidence>
<feature type="region of interest" description="Disordered" evidence="7">
    <location>
        <begin position="81"/>
        <end position="104"/>
    </location>
</feature>
<evidence type="ECO:0000256" key="4">
    <source>
        <dbReference type="ARBA" id="ARBA00022454"/>
    </source>
</evidence>
<keyword evidence="4" id="KW-0158">Chromosome</keyword>
<evidence type="ECO:0000256" key="3">
    <source>
        <dbReference type="ARBA" id="ARBA00011060"/>
    </source>
</evidence>
<organism evidence="8 9">
    <name type="scientific">Discina gigas</name>
    <dbReference type="NCBI Taxonomy" id="1032678"/>
    <lineage>
        <taxon>Eukaryota</taxon>
        <taxon>Fungi</taxon>
        <taxon>Dikarya</taxon>
        <taxon>Ascomycota</taxon>
        <taxon>Pezizomycotina</taxon>
        <taxon>Pezizomycetes</taxon>
        <taxon>Pezizales</taxon>
        <taxon>Discinaceae</taxon>
        <taxon>Discina</taxon>
    </lineage>
</organism>
<dbReference type="PANTHER" id="PTHR31740:SF2">
    <property type="entry name" value="CENTROMERE PROTEIN L"/>
    <property type="match status" value="1"/>
</dbReference>
<comment type="subcellular location">
    <subcellularLocation>
        <location evidence="2">Chromosome</location>
        <location evidence="2">Centromere</location>
    </subcellularLocation>
    <subcellularLocation>
        <location evidence="1">Nucleus</location>
    </subcellularLocation>
</comment>
<evidence type="ECO:0000313" key="8">
    <source>
        <dbReference type="EMBL" id="KAL0638203.1"/>
    </source>
</evidence>
<name>A0ABR3GQK3_9PEZI</name>
<feature type="compositionally biased region" description="Acidic residues" evidence="7">
    <location>
        <begin position="89"/>
        <end position="102"/>
    </location>
</feature>
<dbReference type="Pfam" id="PF13092">
    <property type="entry name" value="CENP-L"/>
    <property type="match status" value="1"/>
</dbReference>
<evidence type="ECO:0000256" key="6">
    <source>
        <dbReference type="ARBA" id="ARBA00023328"/>
    </source>
</evidence>
<dbReference type="PANTHER" id="PTHR31740">
    <property type="entry name" value="CENTROMERE PROTEIN L"/>
    <property type="match status" value="1"/>
</dbReference>
<evidence type="ECO:0000256" key="5">
    <source>
        <dbReference type="ARBA" id="ARBA00023242"/>
    </source>
</evidence>
<accession>A0ABR3GQK3</accession>
<proteinExistence type="inferred from homology"/>
<evidence type="ECO:0000313" key="9">
    <source>
        <dbReference type="Proteomes" id="UP001447188"/>
    </source>
</evidence>
<sequence length="324" mass="34817">MSSKPTYPLYNTTYTLHRLSPLHAFPALTSTIDLTHHAKSLLSILRGDVLRGVRVRDDNNDDNDALSRAGKLKSVTWESLPSPSRWLQEPDDSDSDPDPDTDADTHPQGIVITFVYEKSVYTSLLLLSHLVAPATEVDEFTSLPLLLTRLPKSLRATLLSYLASTFDTLPLPLPLDSGTLKKLLEAWLECTFSDDDKSSSGGVGKDIQIVFSAPVASLKAITITVPRADVGGFFHRGKRMVAAGEGEEGEGAFFGALRHYTRAVMGLDIAVLGVMKIACGGFVLGVGASETAAKVKVFPPRAGTRAAEGLVRGLVETSLVATLK</sequence>
<evidence type="ECO:0000256" key="2">
    <source>
        <dbReference type="ARBA" id="ARBA00004584"/>
    </source>
</evidence>
<keyword evidence="9" id="KW-1185">Reference proteome</keyword>
<keyword evidence="6" id="KW-0137">Centromere</keyword>
<evidence type="ECO:0000256" key="7">
    <source>
        <dbReference type="SAM" id="MobiDB-lite"/>
    </source>
</evidence>
<comment type="similarity">
    <text evidence="3">Belongs to the CENP-L/IML3 family.</text>
</comment>